<evidence type="ECO:0000256" key="2">
    <source>
        <dbReference type="ARBA" id="ARBA00022692"/>
    </source>
</evidence>
<name>A0A087TKE4_STEMI</name>
<dbReference type="GO" id="GO:0005886">
    <property type="term" value="C:plasma membrane"/>
    <property type="evidence" value="ECO:0007669"/>
    <property type="project" value="TreeGrafter"/>
</dbReference>
<keyword evidence="4 5" id="KW-0472">Membrane</keyword>
<proteinExistence type="predicted"/>
<evidence type="ECO:0000256" key="4">
    <source>
        <dbReference type="ARBA" id="ARBA00023136"/>
    </source>
</evidence>
<evidence type="ECO:0000256" key="3">
    <source>
        <dbReference type="ARBA" id="ARBA00022989"/>
    </source>
</evidence>
<keyword evidence="2 5" id="KW-0812">Transmembrane</keyword>
<dbReference type="GO" id="GO:0022857">
    <property type="term" value="F:transmembrane transporter activity"/>
    <property type="evidence" value="ECO:0007669"/>
    <property type="project" value="TreeGrafter"/>
</dbReference>
<evidence type="ECO:0000313" key="6">
    <source>
        <dbReference type="EMBL" id="KFM65583.1"/>
    </source>
</evidence>
<dbReference type="PANTHER" id="PTHR10283">
    <property type="entry name" value="SOLUTE CARRIER FAMILY 13 MEMBER"/>
    <property type="match status" value="1"/>
</dbReference>
<dbReference type="PANTHER" id="PTHR10283:SF82">
    <property type="entry name" value="SOLUTE CARRIER FAMILY 13 MEMBER 2"/>
    <property type="match status" value="1"/>
</dbReference>
<dbReference type="STRING" id="407821.A0A087TKE4"/>
<dbReference type="Proteomes" id="UP000054359">
    <property type="component" value="Unassembled WGS sequence"/>
</dbReference>
<keyword evidence="3 5" id="KW-1133">Transmembrane helix</keyword>
<keyword evidence="7" id="KW-1185">Reference proteome</keyword>
<evidence type="ECO:0000256" key="5">
    <source>
        <dbReference type="SAM" id="Phobius"/>
    </source>
</evidence>
<evidence type="ECO:0000313" key="7">
    <source>
        <dbReference type="Proteomes" id="UP000054359"/>
    </source>
</evidence>
<protein>
    <submittedName>
        <fullName evidence="6">Solute carrier family 13 member 3</fullName>
    </submittedName>
</protein>
<feature type="transmembrane region" description="Helical" evidence="5">
    <location>
        <begin position="54"/>
        <end position="77"/>
    </location>
</feature>
<sequence length="81" mass="8858">MPNICRRILRSINRKLCIYVISILLPVILAPLVASPDKESKCAYVLLLVACYWLLEPVPIAATALLPVVLFPLLGVVSSAE</sequence>
<comment type="subcellular location">
    <subcellularLocation>
        <location evidence="1">Membrane</location>
        <topology evidence="1">Multi-pass membrane protein</topology>
    </subcellularLocation>
</comment>
<organism evidence="6 7">
    <name type="scientific">Stegodyphus mimosarum</name>
    <name type="common">African social velvet spider</name>
    <dbReference type="NCBI Taxonomy" id="407821"/>
    <lineage>
        <taxon>Eukaryota</taxon>
        <taxon>Metazoa</taxon>
        <taxon>Ecdysozoa</taxon>
        <taxon>Arthropoda</taxon>
        <taxon>Chelicerata</taxon>
        <taxon>Arachnida</taxon>
        <taxon>Araneae</taxon>
        <taxon>Araneomorphae</taxon>
        <taxon>Entelegynae</taxon>
        <taxon>Eresoidea</taxon>
        <taxon>Eresidae</taxon>
        <taxon>Stegodyphus</taxon>
    </lineage>
</organism>
<reference evidence="6 7" key="1">
    <citation type="submission" date="2013-11" db="EMBL/GenBank/DDBJ databases">
        <title>Genome sequencing of Stegodyphus mimosarum.</title>
        <authorList>
            <person name="Bechsgaard J."/>
        </authorList>
    </citation>
    <scope>NUCLEOTIDE SEQUENCE [LARGE SCALE GENOMIC DNA]</scope>
</reference>
<feature type="transmembrane region" description="Helical" evidence="5">
    <location>
        <begin position="16"/>
        <end position="34"/>
    </location>
</feature>
<accession>A0A087TKE4</accession>
<dbReference type="AlphaFoldDB" id="A0A087TKE4"/>
<dbReference type="EMBL" id="KK115627">
    <property type="protein sequence ID" value="KFM65583.1"/>
    <property type="molecule type" value="Genomic_DNA"/>
</dbReference>
<feature type="non-terminal residue" evidence="6">
    <location>
        <position position="81"/>
    </location>
</feature>
<evidence type="ECO:0000256" key="1">
    <source>
        <dbReference type="ARBA" id="ARBA00004141"/>
    </source>
</evidence>
<gene>
    <name evidence="6" type="ORF">X975_08213</name>
</gene>